<evidence type="ECO:0000313" key="8">
    <source>
        <dbReference type="Proteomes" id="UP000799778"/>
    </source>
</evidence>
<protein>
    <submittedName>
        <fullName evidence="7">Peptidase C15, pyroglutamyl peptidase I-like protein</fullName>
    </submittedName>
</protein>
<dbReference type="PRINTS" id="PR00706">
    <property type="entry name" value="PYROGLUPTASE"/>
</dbReference>
<dbReference type="InterPro" id="IPR016125">
    <property type="entry name" value="Peptidase_C15-like"/>
</dbReference>
<gene>
    <name evidence="7" type="ORF">BU24DRAFT_419713</name>
</gene>
<evidence type="ECO:0000256" key="4">
    <source>
        <dbReference type="ARBA" id="ARBA00022801"/>
    </source>
</evidence>
<sequence>MADSASNSNNDDRVRILVRGFGPFNNYKTNPAGEIVYSLPDNLPEDPSVRILSGDALPASYTRLQALLPACIERTDPDIIVLLGLDETSPPGVFKIEIGADRDGYHQILDSHREVFTKRDGKRVFGGGGAVAKGEERLETRFDVDGVVETCMNDVWGLEVPSSSSSSSSSASGNSEPKPTTTSNKNSKKSSKASKPAAQTRTASTATITKHPISIQRSDDPGTFVCGFAYYLTMFELTHKRSRKPDVVFLHLPWLEGKEQIGVGVAVVRKILAALAGAWEGR</sequence>
<proteinExistence type="inferred from homology"/>
<evidence type="ECO:0000256" key="6">
    <source>
        <dbReference type="SAM" id="MobiDB-lite"/>
    </source>
</evidence>
<feature type="compositionally biased region" description="Low complexity" evidence="6">
    <location>
        <begin position="162"/>
        <end position="185"/>
    </location>
</feature>
<name>A0A6A5Y4K4_9PLEO</name>
<dbReference type="GO" id="GO:0006508">
    <property type="term" value="P:proteolysis"/>
    <property type="evidence" value="ECO:0007669"/>
    <property type="project" value="UniProtKB-KW"/>
</dbReference>
<dbReference type="RefSeq" id="XP_033388482.1">
    <property type="nucleotide sequence ID" value="XM_033527285.1"/>
</dbReference>
<keyword evidence="3" id="KW-0645">Protease</keyword>
<dbReference type="PANTHER" id="PTHR23402:SF1">
    <property type="entry name" value="PYROGLUTAMYL-PEPTIDASE I"/>
    <property type="match status" value="1"/>
</dbReference>
<keyword evidence="4" id="KW-0378">Hydrolase</keyword>
<keyword evidence="2" id="KW-0963">Cytoplasm</keyword>
<evidence type="ECO:0000256" key="5">
    <source>
        <dbReference type="ARBA" id="ARBA00022807"/>
    </source>
</evidence>
<dbReference type="GO" id="GO:0005829">
    <property type="term" value="C:cytosol"/>
    <property type="evidence" value="ECO:0007669"/>
    <property type="project" value="InterPro"/>
</dbReference>
<dbReference type="Gene3D" id="3.40.630.20">
    <property type="entry name" value="Peptidase C15, pyroglutamyl peptidase I-like"/>
    <property type="match status" value="1"/>
</dbReference>
<dbReference type="Pfam" id="PF01470">
    <property type="entry name" value="Peptidase_C15"/>
    <property type="match status" value="1"/>
</dbReference>
<dbReference type="InterPro" id="IPR036440">
    <property type="entry name" value="Peptidase_C15-like_sf"/>
</dbReference>
<keyword evidence="8" id="KW-1185">Reference proteome</keyword>
<dbReference type="AlphaFoldDB" id="A0A6A5Y4K4"/>
<accession>A0A6A5Y4K4</accession>
<evidence type="ECO:0000256" key="1">
    <source>
        <dbReference type="ARBA" id="ARBA00006641"/>
    </source>
</evidence>
<dbReference type="GeneID" id="54284682"/>
<evidence type="ECO:0000256" key="3">
    <source>
        <dbReference type="ARBA" id="ARBA00022670"/>
    </source>
</evidence>
<dbReference type="EMBL" id="ML978067">
    <property type="protein sequence ID" value="KAF2020143.1"/>
    <property type="molecule type" value="Genomic_DNA"/>
</dbReference>
<comment type="similarity">
    <text evidence="1">Belongs to the peptidase C15 family.</text>
</comment>
<feature type="compositionally biased region" description="Polar residues" evidence="6">
    <location>
        <begin position="199"/>
        <end position="208"/>
    </location>
</feature>
<organism evidence="7 8">
    <name type="scientific">Aaosphaeria arxii CBS 175.79</name>
    <dbReference type="NCBI Taxonomy" id="1450172"/>
    <lineage>
        <taxon>Eukaryota</taxon>
        <taxon>Fungi</taxon>
        <taxon>Dikarya</taxon>
        <taxon>Ascomycota</taxon>
        <taxon>Pezizomycotina</taxon>
        <taxon>Dothideomycetes</taxon>
        <taxon>Pleosporomycetidae</taxon>
        <taxon>Pleosporales</taxon>
        <taxon>Pleosporales incertae sedis</taxon>
        <taxon>Aaosphaeria</taxon>
    </lineage>
</organism>
<dbReference type="OrthoDB" id="407146at2759"/>
<dbReference type="PANTHER" id="PTHR23402">
    <property type="entry name" value="PROTEASE FAMILY C15 PYROGLUTAMYL-PEPTIDASE I-RELATED"/>
    <property type="match status" value="1"/>
</dbReference>
<dbReference type="GO" id="GO:0016920">
    <property type="term" value="F:pyroglutamyl-peptidase activity"/>
    <property type="evidence" value="ECO:0007669"/>
    <property type="project" value="InterPro"/>
</dbReference>
<feature type="region of interest" description="Disordered" evidence="6">
    <location>
        <begin position="160"/>
        <end position="209"/>
    </location>
</feature>
<dbReference type="Proteomes" id="UP000799778">
    <property type="component" value="Unassembled WGS sequence"/>
</dbReference>
<evidence type="ECO:0000313" key="7">
    <source>
        <dbReference type="EMBL" id="KAF2020143.1"/>
    </source>
</evidence>
<reference evidence="7" key="1">
    <citation type="journal article" date="2020" name="Stud. Mycol.">
        <title>101 Dothideomycetes genomes: a test case for predicting lifestyles and emergence of pathogens.</title>
        <authorList>
            <person name="Haridas S."/>
            <person name="Albert R."/>
            <person name="Binder M."/>
            <person name="Bloem J."/>
            <person name="Labutti K."/>
            <person name="Salamov A."/>
            <person name="Andreopoulos B."/>
            <person name="Baker S."/>
            <person name="Barry K."/>
            <person name="Bills G."/>
            <person name="Bluhm B."/>
            <person name="Cannon C."/>
            <person name="Castanera R."/>
            <person name="Culley D."/>
            <person name="Daum C."/>
            <person name="Ezra D."/>
            <person name="Gonzalez J."/>
            <person name="Henrissat B."/>
            <person name="Kuo A."/>
            <person name="Liang C."/>
            <person name="Lipzen A."/>
            <person name="Lutzoni F."/>
            <person name="Magnuson J."/>
            <person name="Mondo S."/>
            <person name="Nolan M."/>
            <person name="Ohm R."/>
            <person name="Pangilinan J."/>
            <person name="Park H.-J."/>
            <person name="Ramirez L."/>
            <person name="Alfaro M."/>
            <person name="Sun H."/>
            <person name="Tritt A."/>
            <person name="Yoshinaga Y."/>
            <person name="Zwiers L.-H."/>
            <person name="Turgeon B."/>
            <person name="Goodwin S."/>
            <person name="Spatafora J."/>
            <person name="Crous P."/>
            <person name="Grigoriev I."/>
        </authorList>
    </citation>
    <scope>NUCLEOTIDE SEQUENCE</scope>
    <source>
        <strain evidence="7">CBS 175.79</strain>
    </source>
</reference>
<keyword evidence="5" id="KW-0788">Thiol protease</keyword>
<dbReference type="SUPFAM" id="SSF53182">
    <property type="entry name" value="Pyrrolidone carboxyl peptidase (pyroglutamate aminopeptidase)"/>
    <property type="match status" value="1"/>
</dbReference>
<dbReference type="InterPro" id="IPR000816">
    <property type="entry name" value="Peptidase_C15"/>
</dbReference>
<evidence type="ECO:0000256" key="2">
    <source>
        <dbReference type="ARBA" id="ARBA00022490"/>
    </source>
</evidence>